<evidence type="ECO:0000256" key="1">
    <source>
        <dbReference type="ARBA" id="ARBA00010371"/>
    </source>
</evidence>
<proteinExistence type="inferred from homology"/>
<dbReference type="InterPro" id="IPR036291">
    <property type="entry name" value="NAD(P)-bd_dom_sf"/>
</dbReference>
<dbReference type="AlphaFoldDB" id="A0AB36E3S1"/>
<evidence type="ECO:0000256" key="9">
    <source>
        <dbReference type="ARBA" id="ARBA00038963"/>
    </source>
</evidence>
<organism evidence="12 13">
    <name type="scientific">Gallibacterium salpingitidis</name>
    <dbReference type="NCBI Taxonomy" id="505341"/>
    <lineage>
        <taxon>Bacteria</taxon>
        <taxon>Pseudomonadati</taxon>
        <taxon>Pseudomonadota</taxon>
        <taxon>Gammaproteobacteria</taxon>
        <taxon>Pasteurellales</taxon>
        <taxon>Pasteurellaceae</taxon>
        <taxon>Gallibacterium</taxon>
    </lineage>
</organism>
<evidence type="ECO:0000256" key="4">
    <source>
        <dbReference type="ARBA" id="ARBA00022857"/>
    </source>
</evidence>
<reference evidence="12 13" key="1">
    <citation type="submission" date="2014-11" db="EMBL/GenBank/DDBJ databases">
        <title>Pan-genome of Gallibacterium spp.</title>
        <authorList>
            <person name="Kudirkiene E."/>
            <person name="Bojesen A.M."/>
        </authorList>
    </citation>
    <scope>NUCLEOTIDE SEQUENCE [LARGE SCALE GENOMIC DNA]</scope>
    <source>
        <strain evidence="12 13">18469/18</strain>
    </source>
</reference>
<protein>
    <recommendedName>
        <fullName evidence="9">enoyl-[acyl-carrier-protein] reductase</fullName>
        <ecNumber evidence="9">1.3.1.104</ecNumber>
    </recommendedName>
</protein>
<comment type="caution">
    <text evidence="12">The sequence shown here is derived from an EMBL/GenBank/DDBJ whole genome shotgun (WGS) entry which is preliminary data.</text>
</comment>
<dbReference type="InterPro" id="IPR013154">
    <property type="entry name" value="ADH-like_N"/>
</dbReference>
<comment type="catalytic activity">
    <reaction evidence="10">
        <text>a 2,3-saturated acyl-[ACP] + NADP(+) = a (2E)-enoyl-[ACP] + NADPH + H(+)</text>
        <dbReference type="Rhea" id="RHEA:22564"/>
        <dbReference type="Rhea" id="RHEA-COMP:9925"/>
        <dbReference type="Rhea" id="RHEA-COMP:9926"/>
        <dbReference type="ChEBI" id="CHEBI:15378"/>
        <dbReference type="ChEBI" id="CHEBI:57783"/>
        <dbReference type="ChEBI" id="CHEBI:58349"/>
        <dbReference type="ChEBI" id="CHEBI:78784"/>
        <dbReference type="ChEBI" id="CHEBI:78785"/>
        <dbReference type="EC" id="1.3.1.104"/>
    </reaction>
</comment>
<dbReference type="GO" id="GO:0006633">
    <property type="term" value="P:fatty acid biosynthetic process"/>
    <property type="evidence" value="ECO:0007669"/>
    <property type="project" value="UniProtKB-KW"/>
</dbReference>
<accession>A0AB36E3S1</accession>
<dbReference type="Gene3D" id="3.40.50.720">
    <property type="entry name" value="NAD(P)-binding Rossmann-like Domain"/>
    <property type="match status" value="1"/>
</dbReference>
<keyword evidence="8" id="KW-0275">Fatty acid biosynthesis</keyword>
<dbReference type="Pfam" id="PF08240">
    <property type="entry name" value="ADH_N"/>
    <property type="match status" value="1"/>
</dbReference>
<dbReference type="InterPro" id="IPR013149">
    <property type="entry name" value="ADH-like_C"/>
</dbReference>
<evidence type="ECO:0000256" key="6">
    <source>
        <dbReference type="ARBA" id="ARBA00023002"/>
    </source>
</evidence>
<keyword evidence="4" id="KW-0521">NADP</keyword>
<dbReference type="SUPFAM" id="SSF51735">
    <property type="entry name" value="NAD(P)-binding Rossmann-fold domains"/>
    <property type="match status" value="1"/>
</dbReference>
<keyword evidence="5" id="KW-0809">Transit peptide</keyword>
<dbReference type="EC" id="1.3.1.104" evidence="9"/>
<dbReference type="InterPro" id="IPR020843">
    <property type="entry name" value="ER"/>
</dbReference>
<dbReference type="SUPFAM" id="SSF50129">
    <property type="entry name" value="GroES-like"/>
    <property type="match status" value="1"/>
</dbReference>
<keyword evidence="2" id="KW-0444">Lipid biosynthesis</keyword>
<dbReference type="Proteomes" id="UP000092527">
    <property type="component" value="Unassembled WGS sequence"/>
</dbReference>
<evidence type="ECO:0000313" key="13">
    <source>
        <dbReference type="Proteomes" id="UP000092527"/>
    </source>
</evidence>
<evidence type="ECO:0000259" key="11">
    <source>
        <dbReference type="SMART" id="SM00829"/>
    </source>
</evidence>
<evidence type="ECO:0000256" key="7">
    <source>
        <dbReference type="ARBA" id="ARBA00023098"/>
    </source>
</evidence>
<comment type="similarity">
    <text evidence="1">Belongs to the zinc-containing alcohol dehydrogenase family. Quinone oxidoreductase subfamily.</text>
</comment>
<keyword evidence="7" id="KW-0443">Lipid metabolism</keyword>
<dbReference type="InterPro" id="IPR051034">
    <property type="entry name" value="Mito_Enoyl-ACP_Reductase"/>
</dbReference>
<dbReference type="EMBL" id="JTJU01000029">
    <property type="protein sequence ID" value="OBX10401.1"/>
    <property type="molecule type" value="Genomic_DNA"/>
</dbReference>
<dbReference type="Gene3D" id="3.90.180.10">
    <property type="entry name" value="Medium-chain alcohol dehydrogenases, catalytic domain"/>
    <property type="match status" value="1"/>
</dbReference>
<evidence type="ECO:0000313" key="12">
    <source>
        <dbReference type="EMBL" id="OBX10401.1"/>
    </source>
</evidence>
<dbReference type="PANTHER" id="PTHR43981">
    <property type="entry name" value="ENOYL-[ACYL-CARRIER-PROTEIN] REDUCTASE, MITOCHONDRIAL"/>
    <property type="match status" value="1"/>
</dbReference>
<evidence type="ECO:0000256" key="3">
    <source>
        <dbReference type="ARBA" id="ARBA00022832"/>
    </source>
</evidence>
<name>A0AB36E3S1_9PAST</name>
<evidence type="ECO:0000256" key="2">
    <source>
        <dbReference type="ARBA" id="ARBA00022516"/>
    </source>
</evidence>
<feature type="domain" description="Enoyl reductase (ER)" evidence="11">
    <location>
        <begin position="10"/>
        <end position="323"/>
    </location>
</feature>
<keyword evidence="3" id="KW-0276">Fatty acid metabolism</keyword>
<evidence type="ECO:0000256" key="10">
    <source>
        <dbReference type="ARBA" id="ARBA00048843"/>
    </source>
</evidence>
<dbReference type="PANTHER" id="PTHR43981:SF2">
    <property type="entry name" value="ENOYL-[ACYL-CARRIER-PROTEIN] REDUCTASE, MITOCHONDRIAL"/>
    <property type="match status" value="1"/>
</dbReference>
<keyword evidence="6" id="KW-0560">Oxidoreductase</keyword>
<evidence type="ECO:0000256" key="5">
    <source>
        <dbReference type="ARBA" id="ARBA00022946"/>
    </source>
</evidence>
<evidence type="ECO:0000256" key="8">
    <source>
        <dbReference type="ARBA" id="ARBA00023160"/>
    </source>
</evidence>
<dbReference type="RefSeq" id="WP_066112054.1">
    <property type="nucleotide sequence ID" value="NZ_JTJT01000018.1"/>
</dbReference>
<gene>
    <name evidence="12" type="ORF">QV09_06105</name>
</gene>
<dbReference type="GO" id="GO:0141148">
    <property type="term" value="F:enoyl-[acyl-carrier-protein] reductase (NADPH) activity"/>
    <property type="evidence" value="ECO:0007669"/>
    <property type="project" value="UniProtKB-EC"/>
</dbReference>
<dbReference type="CDD" id="cd08292">
    <property type="entry name" value="ETR_like_2"/>
    <property type="match status" value="1"/>
</dbReference>
<dbReference type="Pfam" id="PF00107">
    <property type="entry name" value="ADH_zinc_N"/>
    <property type="match status" value="1"/>
</dbReference>
<dbReference type="InterPro" id="IPR011032">
    <property type="entry name" value="GroES-like_sf"/>
</dbReference>
<dbReference type="SMART" id="SM00829">
    <property type="entry name" value="PKS_ER"/>
    <property type="match status" value="1"/>
</dbReference>
<sequence>MKAAIYSQFGDPETVIHCTETEKPTPQENEVLIKMHLSPIHNHDLWTIRGNYGYKPNLPAIAGTEAVGTIVENGSGVTHLSIGQRVSVANIQNTWAEYFTVSAQQVVPIPDTLPDEIAAQVIAMPFSCLTLLEFINAKADEWIILNAANGTVGKTTALLAQARGINVINLIRRHSDITHLNALGIKHAIATEDTNWMAQVKNLVANGNLVAGVDSIGGKASFEMAQVLSPQANLISFGTMSGEPMQIATEDLVFKQIVVKGFWGSLVSQSMSTDTKKRLFNELFEQVLSGKISLPVDAIFSLDDIKNAISASLRAGKQGKVLIRG</sequence>